<dbReference type="Proteomes" id="UP000488299">
    <property type="component" value="Unassembled WGS sequence"/>
</dbReference>
<dbReference type="GO" id="GO:0003954">
    <property type="term" value="F:NADH dehydrogenase activity"/>
    <property type="evidence" value="ECO:0007669"/>
    <property type="project" value="TreeGrafter"/>
</dbReference>
<evidence type="ECO:0000256" key="4">
    <source>
        <dbReference type="ARBA" id="ARBA00023136"/>
    </source>
</evidence>
<dbReference type="AlphaFoldDB" id="A0A7J5U0M4"/>
<dbReference type="GO" id="GO:0008137">
    <property type="term" value="F:NADH dehydrogenase (ubiquinone) activity"/>
    <property type="evidence" value="ECO:0007669"/>
    <property type="project" value="InterPro"/>
</dbReference>
<dbReference type="Pfam" id="PF00662">
    <property type="entry name" value="Proton_antipo_N"/>
    <property type="match status" value="1"/>
</dbReference>
<feature type="transmembrane region" description="Helical" evidence="6">
    <location>
        <begin position="234"/>
        <end position="253"/>
    </location>
</feature>
<dbReference type="PRINTS" id="PR01434">
    <property type="entry name" value="NADHDHGNASE5"/>
</dbReference>
<proteinExistence type="predicted"/>
<feature type="transmembrane region" description="Helical" evidence="6">
    <location>
        <begin position="457"/>
        <end position="475"/>
    </location>
</feature>
<feature type="transmembrane region" description="Helical" evidence="6">
    <location>
        <begin position="385"/>
        <end position="407"/>
    </location>
</feature>
<comment type="subcellular location">
    <subcellularLocation>
        <location evidence="1">Endomembrane system</location>
        <topology evidence="1">Multi-pass membrane protein</topology>
    </subcellularLocation>
    <subcellularLocation>
        <location evidence="5">Membrane</location>
        <topology evidence="5">Multi-pass membrane protein</topology>
    </subcellularLocation>
</comment>
<sequence length="511" mass="54542">MAYLSQPLVLYVSLLALPIAGALVNGIGFRANPQRGAQATTAAIWASCLLAIAGLIFGDQYEGAAIFGIRADALSWIMATLILFVSGIVHQYSQRYMAGDRRYQAFFVQLSLLTAAALLMVMADHVLLLLAGWGLSNGLLVRLMIHKTGWRASYNAGMLALRMFFLGFLLLAFALILLADLSGSYSLRAILATGVDVSASPMTTVLILIMMAALIQSALLPFHKWLTSSLNSPTPVSALMHAGLINGGGFLLARFAPLYLHQNGLLLVLFGIGVLTALVGAIWKLIQSDIKRMLACSTMSQMGFMVMQCGLGLFPAAVAHLCWHGLFKAFLFLSVGSAVSEKRQLAAFRPGTPMQFVLACVAGLAGVVGFAYMSNKPLPIAGQPLDSTVVLLGFAFMAATQIAQTVLQTGKPLVRLVPALVLALLAGGLYGLSVHGIETVLAPLAIAEPQPLHGVHLLALSTMLLIWVGMNLNLLTELQNTRLWRSLYVAALNGSQPDANTTTPIRTTYHV</sequence>
<feature type="transmembrane region" description="Helical" evidence="6">
    <location>
        <begin position="157"/>
        <end position="179"/>
    </location>
</feature>
<feature type="transmembrane region" description="Helical" evidence="6">
    <location>
        <begin position="105"/>
        <end position="122"/>
    </location>
</feature>
<feature type="transmembrane region" description="Helical" evidence="6">
    <location>
        <begin position="39"/>
        <end position="58"/>
    </location>
</feature>
<dbReference type="Pfam" id="PF00361">
    <property type="entry name" value="Proton_antipo_M"/>
    <property type="match status" value="1"/>
</dbReference>
<feature type="domain" description="NADH:quinone oxidoreductase/Mrp antiporter transmembrane" evidence="7">
    <location>
        <begin position="123"/>
        <end position="345"/>
    </location>
</feature>
<dbReference type="RefSeq" id="WP_152124160.1">
    <property type="nucleotide sequence ID" value="NZ_WELI01000003.1"/>
</dbReference>
<dbReference type="PANTHER" id="PTHR42829:SF1">
    <property type="entry name" value="INORGANIC CARBON TRANSPORTER SUBUNIT DABB-RELATED"/>
    <property type="match status" value="1"/>
</dbReference>
<accession>A0A7J5U0M4</accession>
<name>A0A7J5U0M4_9BACT</name>
<organism evidence="9 10">
    <name type="scientific">Rudanella paleaurantiibacter</name>
    <dbReference type="NCBI Taxonomy" id="2614655"/>
    <lineage>
        <taxon>Bacteria</taxon>
        <taxon>Pseudomonadati</taxon>
        <taxon>Bacteroidota</taxon>
        <taxon>Cytophagia</taxon>
        <taxon>Cytophagales</taxon>
        <taxon>Cytophagaceae</taxon>
        <taxon>Rudanella</taxon>
    </lineage>
</organism>
<feature type="transmembrane region" description="Helical" evidence="6">
    <location>
        <begin position="419"/>
        <end position="437"/>
    </location>
</feature>
<feature type="transmembrane region" description="Helical" evidence="6">
    <location>
        <begin position="199"/>
        <end position="222"/>
    </location>
</feature>
<feature type="transmembrane region" description="Helical" evidence="6">
    <location>
        <begin position="265"/>
        <end position="286"/>
    </location>
</feature>
<dbReference type="InterPro" id="IPR001516">
    <property type="entry name" value="Proton_antipo_N"/>
</dbReference>
<feature type="transmembrane region" description="Helical" evidence="6">
    <location>
        <begin position="73"/>
        <end position="93"/>
    </location>
</feature>
<evidence type="ECO:0000256" key="2">
    <source>
        <dbReference type="ARBA" id="ARBA00022692"/>
    </source>
</evidence>
<gene>
    <name evidence="9" type="ORF">F5984_10245</name>
</gene>
<evidence type="ECO:0000256" key="1">
    <source>
        <dbReference type="ARBA" id="ARBA00004127"/>
    </source>
</evidence>
<evidence type="ECO:0000256" key="5">
    <source>
        <dbReference type="RuleBase" id="RU000320"/>
    </source>
</evidence>
<dbReference type="InterPro" id="IPR001750">
    <property type="entry name" value="ND/Mrp_TM"/>
</dbReference>
<dbReference type="PANTHER" id="PTHR42829">
    <property type="entry name" value="NADH-UBIQUINONE OXIDOREDUCTASE CHAIN 5"/>
    <property type="match status" value="1"/>
</dbReference>
<keyword evidence="10" id="KW-1185">Reference proteome</keyword>
<dbReference type="GO" id="GO:0016020">
    <property type="term" value="C:membrane"/>
    <property type="evidence" value="ECO:0007669"/>
    <property type="project" value="UniProtKB-SubCell"/>
</dbReference>
<evidence type="ECO:0000256" key="6">
    <source>
        <dbReference type="SAM" id="Phobius"/>
    </source>
</evidence>
<feature type="transmembrane region" description="Helical" evidence="6">
    <location>
        <begin position="298"/>
        <end position="317"/>
    </location>
</feature>
<dbReference type="GO" id="GO:0015990">
    <property type="term" value="P:electron transport coupled proton transport"/>
    <property type="evidence" value="ECO:0007669"/>
    <property type="project" value="TreeGrafter"/>
</dbReference>
<protein>
    <submittedName>
        <fullName evidence="9">Proton-conducting membrane transporter</fullName>
    </submittedName>
</protein>
<evidence type="ECO:0000313" key="9">
    <source>
        <dbReference type="EMBL" id="KAB7731177.1"/>
    </source>
</evidence>
<dbReference type="EMBL" id="WELI01000003">
    <property type="protein sequence ID" value="KAB7731177.1"/>
    <property type="molecule type" value="Genomic_DNA"/>
</dbReference>
<comment type="caution">
    <text evidence="9">The sequence shown here is derived from an EMBL/GenBank/DDBJ whole genome shotgun (WGS) entry which is preliminary data.</text>
</comment>
<feature type="domain" description="NADH-Ubiquinone oxidoreductase (complex I) chain 5 N-terminal" evidence="8">
    <location>
        <begin position="67"/>
        <end position="107"/>
    </location>
</feature>
<dbReference type="InterPro" id="IPR003945">
    <property type="entry name" value="NU5C-like"/>
</dbReference>
<feature type="transmembrane region" description="Helical" evidence="6">
    <location>
        <begin position="352"/>
        <end position="373"/>
    </location>
</feature>
<keyword evidence="3 6" id="KW-1133">Transmembrane helix</keyword>
<keyword evidence="4 6" id="KW-0472">Membrane</keyword>
<keyword evidence="2 5" id="KW-0812">Transmembrane</keyword>
<evidence type="ECO:0000259" key="7">
    <source>
        <dbReference type="Pfam" id="PF00361"/>
    </source>
</evidence>
<feature type="transmembrane region" description="Helical" evidence="6">
    <location>
        <begin position="6"/>
        <end position="27"/>
    </location>
</feature>
<reference evidence="9 10" key="1">
    <citation type="submission" date="2019-10" db="EMBL/GenBank/DDBJ databases">
        <title>Rudanella paleaurantiibacter sp. nov., isolated from sludge.</title>
        <authorList>
            <person name="Xu S.Q."/>
        </authorList>
    </citation>
    <scope>NUCLEOTIDE SEQUENCE [LARGE SCALE GENOMIC DNA]</scope>
    <source>
        <strain evidence="9 10">HX-22-17</strain>
    </source>
</reference>
<evidence type="ECO:0000313" key="10">
    <source>
        <dbReference type="Proteomes" id="UP000488299"/>
    </source>
</evidence>
<dbReference type="GO" id="GO:0012505">
    <property type="term" value="C:endomembrane system"/>
    <property type="evidence" value="ECO:0007669"/>
    <property type="project" value="UniProtKB-SubCell"/>
</dbReference>
<evidence type="ECO:0000256" key="3">
    <source>
        <dbReference type="ARBA" id="ARBA00022989"/>
    </source>
</evidence>
<dbReference type="GO" id="GO:0042773">
    <property type="term" value="P:ATP synthesis coupled electron transport"/>
    <property type="evidence" value="ECO:0007669"/>
    <property type="project" value="InterPro"/>
</dbReference>
<evidence type="ECO:0000259" key="8">
    <source>
        <dbReference type="Pfam" id="PF00662"/>
    </source>
</evidence>